<dbReference type="Pfam" id="PF03060">
    <property type="entry name" value="NMO"/>
    <property type="match status" value="1"/>
</dbReference>
<keyword evidence="4" id="KW-0223">Dioxygenase</keyword>
<reference evidence="4" key="1">
    <citation type="journal article" date="2014" name="Genome Biol. Evol.">
        <title>Pangenome evidence for extensive interdomain horizontal transfer affecting lineage core and shell genes in uncultured planktonic thaumarchaeota and euryarchaeota.</title>
        <authorList>
            <person name="Deschamps P."/>
            <person name="Zivanovic Y."/>
            <person name="Moreira D."/>
            <person name="Rodriguez-Valera F."/>
            <person name="Lopez-Garcia P."/>
        </authorList>
    </citation>
    <scope>NUCLEOTIDE SEQUENCE</scope>
</reference>
<keyword evidence="2" id="KW-0288">FMN</keyword>
<evidence type="ECO:0000256" key="2">
    <source>
        <dbReference type="ARBA" id="ARBA00022643"/>
    </source>
</evidence>
<dbReference type="AlphaFoldDB" id="A0A075G9Z3"/>
<evidence type="ECO:0000313" key="4">
    <source>
        <dbReference type="EMBL" id="AIF00195.1"/>
    </source>
</evidence>
<accession>A0A075G9Z3</accession>
<dbReference type="EC" id="1.13.12.16" evidence="4"/>
<dbReference type="EMBL" id="KF900584">
    <property type="protein sequence ID" value="AIF00195.1"/>
    <property type="molecule type" value="Genomic_DNA"/>
</dbReference>
<dbReference type="GO" id="GO:0018580">
    <property type="term" value="F:nitronate monooxygenase activity"/>
    <property type="evidence" value="ECO:0007669"/>
    <property type="project" value="UniProtKB-EC"/>
</dbReference>
<dbReference type="CDD" id="cd04730">
    <property type="entry name" value="NPD_like"/>
    <property type="match status" value="1"/>
</dbReference>
<dbReference type="GO" id="GO:0051213">
    <property type="term" value="F:dioxygenase activity"/>
    <property type="evidence" value="ECO:0007669"/>
    <property type="project" value="UniProtKB-KW"/>
</dbReference>
<dbReference type="PANTHER" id="PTHR32332:SF20">
    <property type="entry name" value="2-NITROPROPANE DIOXYGENASE-LIKE PROTEIN"/>
    <property type="match status" value="1"/>
</dbReference>
<evidence type="ECO:0000256" key="1">
    <source>
        <dbReference type="ARBA" id="ARBA00022630"/>
    </source>
</evidence>
<dbReference type="Gene3D" id="3.20.20.70">
    <property type="entry name" value="Aldolase class I"/>
    <property type="match status" value="1"/>
</dbReference>
<dbReference type="PANTHER" id="PTHR32332">
    <property type="entry name" value="2-NITROPROPANE DIOXYGENASE"/>
    <property type="match status" value="1"/>
</dbReference>
<keyword evidence="3 4" id="KW-0560">Oxidoreductase</keyword>
<keyword evidence="1" id="KW-0285">Flavoprotein</keyword>
<dbReference type="SUPFAM" id="SSF51412">
    <property type="entry name" value="Inosine monophosphate dehydrogenase (IMPDH)"/>
    <property type="match status" value="1"/>
</dbReference>
<dbReference type="InterPro" id="IPR004136">
    <property type="entry name" value="NMO"/>
</dbReference>
<evidence type="ECO:0000256" key="3">
    <source>
        <dbReference type="ARBA" id="ARBA00023002"/>
    </source>
</evidence>
<sequence length="337" mass="36976">MVSTQLTAVAGVEHPIICGAMYPCSNPELVAAAAEGGGLAIIQPVSMTMVHGYNEPNTIEGLRKGIRYIREMTDKPIGFNALIEKGSEKYFERMSQWIDVALEEGIRFFVTSLGKPDWVCEKVHAYGGVVYHDVTNRFHSEKGIQCGADGLICVNNRAGGHLGDLSMEEMYDELSDLGVPLICAGGIGSEEELNAALELGYDGVQMGTRFIATDECTTPQDYKDAIVNASEEDITWTTKLTGVPIAVIDGQGVKQHSNWVVRNLLNSRFKHRTRVLITAISFWRMRNLAKGKTKSSKDLWSAGKSVETVRSIESATTIMSRLGESLNNNPNLKDRTD</sequence>
<protein>
    <submittedName>
        <fullName evidence="4">2-nitropropane dioxygenase</fullName>
        <ecNumber evidence="4">1.13.12.16</ecNumber>
    </submittedName>
</protein>
<organism evidence="4">
    <name type="scientific">uncultured marine group II/III euryarchaeote KM3_12_E09</name>
    <dbReference type="NCBI Taxonomy" id="1457860"/>
    <lineage>
        <taxon>Archaea</taxon>
        <taxon>Methanobacteriati</taxon>
        <taxon>Methanobacteriota</taxon>
        <taxon>environmental samples</taxon>
    </lineage>
</organism>
<name>A0A075G9Z3_9EURY</name>
<dbReference type="InterPro" id="IPR013785">
    <property type="entry name" value="Aldolase_TIM"/>
</dbReference>
<proteinExistence type="predicted"/>